<keyword evidence="3" id="KW-1185">Reference proteome</keyword>
<comment type="caution">
    <text evidence="2">The sequence shown here is derived from an EMBL/GenBank/DDBJ whole genome shotgun (WGS) entry which is preliminary data.</text>
</comment>
<name>A0A917IQW5_9MICC</name>
<dbReference type="Proteomes" id="UP000600171">
    <property type="component" value="Unassembled WGS sequence"/>
</dbReference>
<dbReference type="InterPro" id="IPR006311">
    <property type="entry name" value="TAT_signal"/>
</dbReference>
<protein>
    <submittedName>
        <fullName evidence="2">Uncharacterized protein</fullName>
    </submittedName>
</protein>
<gene>
    <name evidence="2" type="ORF">GCM10007359_08830</name>
</gene>
<feature type="chain" id="PRO_5036689246" evidence="1">
    <location>
        <begin position="37"/>
        <end position="214"/>
    </location>
</feature>
<accession>A0A917IQW5</accession>
<dbReference type="RefSeq" id="WP_188359088.1">
    <property type="nucleotide sequence ID" value="NZ_BMDC01000001.1"/>
</dbReference>
<reference evidence="2 3" key="1">
    <citation type="journal article" date="2014" name="Int. J. Syst. Evol. Microbiol.">
        <title>Complete genome sequence of Corynebacterium casei LMG S-19264T (=DSM 44701T), isolated from a smear-ripened cheese.</title>
        <authorList>
            <consortium name="US DOE Joint Genome Institute (JGI-PGF)"/>
            <person name="Walter F."/>
            <person name="Albersmeier A."/>
            <person name="Kalinowski J."/>
            <person name="Ruckert C."/>
        </authorList>
    </citation>
    <scope>NUCLEOTIDE SEQUENCE [LARGE SCALE GENOMIC DNA]</scope>
    <source>
        <strain evidence="2 3">CCM 8669</strain>
    </source>
</reference>
<evidence type="ECO:0000256" key="1">
    <source>
        <dbReference type="SAM" id="SignalP"/>
    </source>
</evidence>
<dbReference type="PROSITE" id="PS51318">
    <property type="entry name" value="TAT"/>
    <property type="match status" value="1"/>
</dbReference>
<sequence length="214" mass="22827">MIHDMKKVQVTRRQALLASACALPAALLPAITPAFADVVFAGEAGGISIEVADPPINWDSYEPNYTLAIYNGQNGDQVGDKELGYGCLPQNLVLTNKGTSPVSGISGTFSLQMRDLGTDAKSSAGTDATRATSNGREGFTVVDTHSKNSNGGGVFTWRYAGTVQPGERVELPLKYYVNYPFANVDYEVLLTASVDGQDDAASRLGTVKGFAYYW</sequence>
<evidence type="ECO:0000313" key="2">
    <source>
        <dbReference type="EMBL" id="GGH60550.1"/>
    </source>
</evidence>
<proteinExistence type="predicted"/>
<organism evidence="2 3">
    <name type="scientific">Rothia aerolata</name>
    <dbReference type="NCBI Taxonomy" id="1812262"/>
    <lineage>
        <taxon>Bacteria</taxon>
        <taxon>Bacillati</taxon>
        <taxon>Actinomycetota</taxon>
        <taxon>Actinomycetes</taxon>
        <taxon>Micrococcales</taxon>
        <taxon>Micrococcaceae</taxon>
        <taxon>Rothia</taxon>
    </lineage>
</organism>
<evidence type="ECO:0000313" key="3">
    <source>
        <dbReference type="Proteomes" id="UP000600171"/>
    </source>
</evidence>
<dbReference type="EMBL" id="BMDC01000001">
    <property type="protein sequence ID" value="GGH60550.1"/>
    <property type="molecule type" value="Genomic_DNA"/>
</dbReference>
<dbReference type="AlphaFoldDB" id="A0A917IQW5"/>
<feature type="signal peptide" evidence="1">
    <location>
        <begin position="1"/>
        <end position="36"/>
    </location>
</feature>
<keyword evidence="1" id="KW-0732">Signal</keyword>